<dbReference type="EMBL" id="LAZR01006326">
    <property type="protein sequence ID" value="KKM92990.1"/>
    <property type="molecule type" value="Genomic_DNA"/>
</dbReference>
<organism evidence="1">
    <name type="scientific">marine sediment metagenome</name>
    <dbReference type="NCBI Taxonomy" id="412755"/>
    <lineage>
        <taxon>unclassified sequences</taxon>
        <taxon>metagenomes</taxon>
        <taxon>ecological metagenomes</taxon>
    </lineage>
</organism>
<protein>
    <submittedName>
        <fullName evidence="1">Uncharacterized protein</fullName>
    </submittedName>
</protein>
<proteinExistence type="predicted"/>
<reference evidence="1" key="1">
    <citation type="journal article" date="2015" name="Nature">
        <title>Complex archaea that bridge the gap between prokaryotes and eukaryotes.</title>
        <authorList>
            <person name="Spang A."/>
            <person name="Saw J.H."/>
            <person name="Jorgensen S.L."/>
            <person name="Zaremba-Niedzwiedzka K."/>
            <person name="Martijn J."/>
            <person name="Lind A.E."/>
            <person name="van Eijk R."/>
            <person name="Schleper C."/>
            <person name="Guy L."/>
            <person name="Ettema T.J."/>
        </authorList>
    </citation>
    <scope>NUCLEOTIDE SEQUENCE</scope>
</reference>
<gene>
    <name evidence="1" type="ORF">LCGC14_1212900</name>
</gene>
<name>A0A0F9NVU5_9ZZZZ</name>
<sequence length="87" mass="9894">MDEIMKENLEKAIDILKTVESVGPITIQGVPTEFFANKEFRVESKIVVTTNKVICEIVMDEDNIRVISQGLNMTHCVTEKIKDKLKI</sequence>
<comment type="caution">
    <text evidence="1">The sequence shown here is derived from an EMBL/GenBank/DDBJ whole genome shotgun (WGS) entry which is preliminary data.</text>
</comment>
<evidence type="ECO:0000313" key="1">
    <source>
        <dbReference type="EMBL" id="KKM92990.1"/>
    </source>
</evidence>
<dbReference type="AlphaFoldDB" id="A0A0F9NVU5"/>
<accession>A0A0F9NVU5</accession>